<reference evidence="1 2" key="1">
    <citation type="submission" date="2020-09" db="EMBL/GenBank/DDBJ databases">
        <title>Paenibacillus sp. strain PR3 16S rRNA gene Genome sequencing and assembly.</title>
        <authorList>
            <person name="Kim J."/>
        </authorList>
    </citation>
    <scope>NUCLEOTIDE SEQUENCE [LARGE SCALE GENOMIC DNA]</scope>
    <source>
        <strain evidence="1 2">PR3</strain>
    </source>
</reference>
<evidence type="ECO:0000313" key="1">
    <source>
        <dbReference type="EMBL" id="MBD3922415.1"/>
    </source>
</evidence>
<gene>
    <name evidence="1" type="ORF">H8B09_26925</name>
</gene>
<dbReference type="EMBL" id="JACXZA010000009">
    <property type="protein sequence ID" value="MBD3922415.1"/>
    <property type="molecule type" value="Genomic_DNA"/>
</dbReference>
<sequence>MYLEKALQRINGINWDVVGSNLSQSETHLGYEFLRRLAHFFKEQSQKPVPPLYANIAKLLGDEEEVVISDYCNEKAIEFLDENKYVGKVFGYYLQLAKYTDKNPDAQIYLDVYDPLIRIIERGGLFILKHLELDIVNVANFPLNGWYERFVVKEAIDIENL</sequence>
<protein>
    <submittedName>
        <fullName evidence="1">Uncharacterized protein</fullName>
    </submittedName>
</protein>
<dbReference type="Proteomes" id="UP000609346">
    <property type="component" value="Unassembled WGS sequence"/>
</dbReference>
<proteinExistence type="predicted"/>
<organism evidence="1 2">
    <name type="scientific">Paenibacillus terricola</name>
    <dbReference type="NCBI Taxonomy" id="2763503"/>
    <lineage>
        <taxon>Bacteria</taxon>
        <taxon>Bacillati</taxon>
        <taxon>Bacillota</taxon>
        <taxon>Bacilli</taxon>
        <taxon>Bacillales</taxon>
        <taxon>Paenibacillaceae</taxon>
        <taxon>Paenibacillus</taxon>
    </lineage>
</organism>
<comment type="caution">
    <text evidence="1">The sequence shown here is derived from an EMBL/GenBank/DDBJ whole genome shotgun (WGS) entry which is preliminary data.</text>
</comment>
<keyword evidence="2" id="KW-1185">Reference proteome</keyword>
<accession>A0ABR8N2L3</accession>
<name>A0ABR8N2L3_9BACL</name>
<dbReference type="RefSeq" id="WP_191206720.1">
    <property type="nucleotide sequence ID" value="NZ_JACXZA010000009.1"/>
</dbReference>
<evidence type="ECO:0000313" key="2">
    <source>
        <dbReference type="Proteomes" id="UP000609346"/>
    </source>
</evidence>